<dbReference type="Proteomes" id="UP000499080">
    <property type="component" value="Unassembled WGS sequence"/>
</dbReference>
<organism evidence="1 2">
    <name type="scientific">Araneus ventricosus</name>
    <name type="common">Orbweaver spider</name>
    <name type="synonym">Epeira ventricosa</name>
    <dbReference type="NCBI Taxonomy" id="182803"/>
    <lineage>
        <taxon>Eukaryota</taxon>
        <taxon>Metazoa</taxon>
        <taxon>Ecdysozoa</taxon>
        <taxon>Arthropoda</taxon>
        <taxon>Chelicerata</taxon>
        <taxon>Arachnida</taxon>
        <taxon>Araneae</taxon>
        <taxon>Araneomorphae</taxon>
        <taxon>Entelegynae</taxon>
        <taxon>Araneoidea</taxon>
        <taxon>Araneidae</taxon>
        <taxon>Araneus</taxon>
    </lineage>
</organism>
<gene>
    <name evidence="1" type="ORF">AVEN_64620_1</name>
</gene>
<accession>A0A4Y2CC61</accession>
<keyword evidence="2" id="KW-1185">Reference proteome</keyword>
<dbReference type="Pfam" id="PF05380">
    <property type="entry name" value="Peptidase_A17"/>
    <property type="match status" value="1"/>
</dbReference>
<reference evidence="1 2" key="1">
    <citation type="journal article" date="2019" name="Sci. Rep.">
        <title>Orb-weaving spider Araneus ventricosus genome elucidates the spidroin gene catalogue.</title>
        <authorList>
            <person name="Kono N."/>
            <person name="Nakamura H."/>
            <person name="Ohtoshi R."/>
            <person name="Moran D.A.P."/>
            <person name="Shinohara A."/>
            <person name="Yoshida Y."/>
            <person name="Fujiwara M."/>
            <person name="Mori M."/>
            <person name="Tomita M."/>
            <person name="Arakawa K."/>
        </authorList>
    </citation>
    <scope>NUCLEOTIDE SEQUENCE [LARGE SCALE GENOMIC DNA]</scope>
</reference>
<protein>
    <submittedName>
        <fullName evidence="1">Uncharacterized protein</fullName>
    </submittedName>
</protein>
<sequence>GGKDFEEALQLSRSAKNIMETAGMDLRKWISNDANLMEQWKKEKFDVYPVDKTVSFGVNTTKVLGLSWDTREDYLTMDTNLSEFVSIHKNTKRFILQAVRRIFDPLGLITPFTIRVKCLIQDLWSEKIPWDDLLPPHIEKE</sequence>
<evidence type="ECO:0000313" key="2">
    <source>
        <dbReference type="Proteomes" id="UP000499080"/>
    </source>
</evidence>
<dbReference type="EMBL" id="BGPR01162581">
    <property type="protein sequence ID" value="GBM01388.1"/>
    <property type="molecule type" value="Genomic_DNA"/>
</dbReference>
<dbReference type="AlphaFoldDB" id="A0A4Y2CC61"/>
<dbReference type="PANTHER" id="PTHR47331">
    <property type="entry name" value="PHD-TYPE DOMAIN-CONTAINING PROTEIN"/>
    <property type="match status" value="1"/>
</dbReference>
<feature type="non-terminal residue" evidence="1">
    <location>
        <position position="1"/>
    </location>
</feature>
<name>A0A4Y2CC61_ARAVE</name>
<proteinExistence type="predicted"/>
<dbReference type="OrthoDB" id="6437258at2759"/>
<dbReference type="InterPro" id="IPR008042">
    <property type="entry name" value="Retrotrans_Pao"/>
</dbReference>
<comment type="caution">
    <text evidence="1">The sequence shown here is derived from an EMBL/GenBank/DDBJ whole genome shotgun (WGS) entry which is preliminary data.</text>
</comment>
<evidence type="ECO:0000313" key="1">
    <source>
        <dbReference type="EMBL" id="GBM01388.1"/>
    </source>
</evidence>